<dbReference type="PANTHER" id="PTHR43434:SF1">
    <property type="entry name" value="PHOSPHOGLYCOLATE PHOSPHATASE"/>
    <property type="match status" value="1"/>
</dbReference>
<dbReference type="InterPro" id="IPR050155">
    <property type="entry name" value="HAD-like_hydrolase_sf"/>
</dbReference>
<dbReference type="RefSeq" id="WP_120746557.1">
    <property type="nucleotide sequence ID" value="NZ_RBAH01000004.1"/>
</dbReference>
<dbReference type="GO" id="GO:0006281">
    <property type="term" value="P:DNA repair"/>
    <property type="evidence" value="ECO:0007669"/>
    <property type="project" value="TreeGrafter"/>
</dbReference>
<comment type="caution">
    <text evidence="1">The sequence shown here is derived from an EMBL/GenBank/DDBJ whole genome shotgun (WGS) entry which is preliminary data.</text>
</comment>
<dbReference type="InterPro" id="IPR023214">
    <property type="entry name" value="HAD_sf"/>
</dbReference>
<proteinExistence type="predicted"/>
<dbReference type="GO" id="GO:0008967">
    <property type="term" value="F:phosphoglycolate phosphatase activity"/>
    <property type="evidence" value="ECO:0007669"/>
    <property type="project" value="TreeGrafter"/>
</dbReference>
<dbReference type="PANTHER" id="PTHR43434">
    <property type="entry name" value="PHOSPHOGLYCOLATE PHOSPHATASE"/>
    <property type="match status" value="1"/>
</dbReference>
<protein>
    <submittedName>
        <fullName evidence="1">HAD family hydrolase</fullName>
    </submittedName>
</protein>
<dbReference type="InterPro" id="IPR036412">
    <property type="entry name" value="HAD-like_sf"/>
</dbReference>
<dbReference type="Pfam" id="PF13419">
    <property type="entry name" value="HAD_2"/>
    <property type="match status" value="1"/>
</dbReference>
<dbReference type="InterPro" id="IPR041492">
    <property type="entry name" value="HAD_2"/>
</dbReference>
<accession>A0A3B0CLZ5</accession>
<gene>
    <name evidence="1" type="ORF">D7M11_07555</name>
</gene>
<dbReference type="InterPro" id="IPR023198">
    <property type="entry name" value="PGP-like_dom2"/>
</dbReference>
<keyword evidence="1" id="KW-0378">Hydrolase</keyword>
<dbReference type="Proteomes" id="UP000282311">
    <property type="component" value="Unassembled WGS sequence"/>
</dbReference>
<evidence type="ECO:0000313" key="2">
    <source>
        <dbReference type="Proteomes" id="UP000282311"/>
    </source>
</evidence>
<dbReference type="EMBL" id="RBAH01000004">
    <property type="protein sequence ID" value="RKN85534.1"/>
    <property type="molecule type" value="Genomic_DNA"/>
</dbReference>
<dbReference type="SFLD" id="SFLDS00003">
    <property type="entry name" value="Haloacid_Dehalogenase"/>
    <property type="match status" value="1"/>
</dbReference>
<organism evidence="1 2">
    <name type="scientific">Paenibacillus ginsengarvi</name>
    <dbReference type="NCBI Taxonomy" id="400777"/>
    <lineage>
        <taxon>Bacteria</taxon>
        <taxon>Bacillati</taxon>
        <taxon>Bacillota</taxon>
        <taxon>Bacilli</taxon>
        <taxon>Bacillales</taxon>
        <taxon>Paenibacillaceae</taxon>
        <taxon>Paenibacillus</taxon>
    </lineage>
</organism>
<dbReference type="SFLD" id="SFLDG01129">
    <property type="entry name" value="C1.5:_HAD__Beta-PGM__Phosphata"/>
    <property type="match status" value="1"/>
</dbReference>
<dbReference type="SUPFAM" id="SSF56784">
    <property type="entry name" value="HAD-like"/>
    <property type="match status" value="1"/>
</dbReference>
<evidence type="ECO:0000313" key="1">
    <source>
        <dbReference type="EMBL" id="RKN85534.1"/>
    </source>
</evidence>
<dbReference type="AlphaFoldDB" id="A0A3B0CLZ5"/>
<sequence>MKRVRPEAMLFDLDGTLFQTETLLLPAYEAAFEQMNREGIYTKGTPPKERILSSLGMLLEHIWQRVLPDAGERVHRRADELLLLHQVEGLKRGEGAMYDGVEETLRALHAKGVKLFVASNGLEAYVKEVICYKGLAPLFTGLYSAGEYETRSKVDLVKLLLEQHGIGSAWMVGDRSSDVEAGHKNGLPVVGCNYAGFGKESELEGADMVITEFGQLIDWID</sequence>
<keyword evidence="2" id="KW-1185">Reference proteome</keyword>
<name>A0A3B0CLZ5_9BACL</name>
<dbReference type="GO" id="GO:0005829">
    <property type="term" value="C:cytosol"/>
    <property type="evidence" value="ECO:0007669"/>
    <property type="project" value="TreeGrafter"/>
</dbReference>
<dbReference type="Gene3D" id="1.10.150.240">
    <property type="entry name" value="Putative phosphatase, domain 2"/>
    <property type="match status" value="1"/>
</dbReference>
<dbReference type="Gene3D" id="3.40.50.1000">
    <property type="entry name" value="HAD superfamily/HAD-like"/>
    <property type="match status" value="1"/>
</dbReference>
<reference evidence="1 2" key="1">
    <citation type="journal article" date="2007" name="Int. J. Syst. Evol. Microbiol.">
        <title>Paenibacillus ginsengarvi sp. nov., isolated from soil from ginseng cultivation.</title>
        <authorList>
            <person name="Yoon M.H."/>
            <person name="Ten L.N."/>
            <person name="Im W.T."/>
        </authorList>
    </citation>
    <scope>NUCLEOTIDE SEQUENCE [LARGE SCALE GENOMIC DNA]</scope>
    <source>
        <strain evidence="1 2">KCTC 13059</strain>
    </source>
</reference>
<dbReference type="OrthoDB" id="9792518at2"/>